<dbReference type="InterPro" id="IPR037524">
    <property type="entry name" value="PA14/GLEYA"/>
</dbReference>
<keyword evidence="2 3" id="KW-1015">Disulfide bond</keyword>
<feature type="compositionally biased region" description="Low complexity" evidence="5">
    <location>
        <begin position="66"/>
        <end position="80"/>
    </location>
</feature>
<dbReference type="InterPro" id="IPR036392">
    <property type="entry name" value="PLAT/LH2_dom_sf"/>
</dbReference>
<evidence type="ECO:0000313" key="13">
    <source>
        <dbReference type="EMBL" id="PFX19914.1"/>
    </source>
</evidence>
<feature type="region of interest" description="Disordered" evidence="5">
    <location>
        <begin position="970"/>
        <end position="999"/>
    </location>
</feature>
<dbReference type="Gene3D" id="2.10.25.10">
    <property type="entry name" value="Laminin"/>
    <property type="match status" value="1"/>
</dbReference>
<feature type="region of interest" description="Disordered" evidence="5">
    <location>
        <begin position="3004"/>
        <end position="3062"/>
    </location>
</feature>
<feature type="compositionally biased region" description="Polar residues" evidence="5">
    <location>
        <begin position="101"/>
        <end position="179"/>
    </location>
</feature>
<dbReference type="SMART" id="SM00308">
    <property type="entry name" value="LH2"/>
    <property type="match status" value="1"/>
</dbReference>
<dbReference type="Proteomes" id="UP000225706">
    <property type="component" value="Unassembled WGS sequence"/>
</dbReference>
<feature type="compositionally biased region" description="Acidic residues" evidence="5">
    <location>
        <begin position="854"/>
        <end position="866"/>
    </location>
</feature>
<feature type="compositionally biased region" description="Polar residues" evidence="5">
    <location>
        <begin position="187"/>
        <end position="198"/>
    </location>
</feature>
<feature type="disulfide bond" evidence="3">
    <location>
        <begin position="3084"/>
        <end position="3093"/>
    </location>
</feature>
<dbReference type="PROSITE" id="PS51212">
    <property type="entry name" value="WSC"/>
    <property type="match status" value="1"/>
</dbReference>
<feature type="compositionally biased region" description="Low complexity" evidence="5">
    <location>
        <begin position="1690"/>
        <end position="1709"/>
    </location>
</feature>
<name>A0A2B4RNA2_STYPI</name>
<feature type="domain" description="ShKT" evidence="11">
    <location>
        <begin position="518"/>
        <end position="552"/>
    </location>
</feature>
<keyword evidence="3" id="KW-0245">EGF-like domain</keyword>
<evidence type="ECO:0000259" key="10">
    <source>
        <dbReference type="PROSITE" id="PS51212"/>
    </source>
</evidence>
<dbReference type="InterPro" id="IPR000742">
    <property type="entry name" value="EGF"/>
</dbReference>
<feature type="signal peptide" evidence="6">
    <location>
        <begin position="1"/>
        <end position="18"/>
    </location>
</feature>
<dbReference type="Pfam" id="PF10528">
    <property type="entry name" value="GLEYA"/>
    <property type="match status" value="1"/>
</dbReference>
<dbReference type="InterPro" id="IPR001024">
    <property type="entry name" value="PLAT/LH2_dom"/>
</dbReference>
<dbReference type="CDD" id="cd00037">
    <property type="entry name" value="CLECT"/>
    <property type="match status" value="2"/>
</dbReference>
<evidence type="ECO:0000259" key="9">
    <source>
        <dbReference type="PROSITE" id="PS50095"/>
    </source>
</evidence>
<feature type="region of interest" description="Disordered" evidence="5">
    <location>
        <begin position="1457"/>
        <end position="1630"/>
    </location>
</feature>
<feature type="compositionally biased region" description="Polar residues" evidence="5">
    <location>
        <begin position="358"/>
        <end position="375"/>
    </location>
</feature>
<feature type="compositionally biased region" description="Polar residues" evidence="5">
    <location>
        <begin position="1254"/>
        <end position="1264"/>
    </location>
</feature>
<feature type="region of interest" description="Disordered" evidence="5">
    <location>
        <begin position="354"/>
        <end position="382"/>
    </location>
</feature>
<gene>
    <name evidence="13" type="primary">Mrc2</name>
    <name evidence="13" type="ORF">AWC38_SpisGene15657</name>
</gene>
<dbReference type="CDD" id="cd01756">
    <property type="entry name" value="PLAT_repeat"/>
    <property type="match status" value="1"/>
</dbReference>
<feature type="region of interest" description="Disordered" evidence="5">
    <location>
        <begin position="846"/>
        <end position="915"/>
    </location>
</feature>
<proteinExistence type="predicted"/>
<evidence type="ECO:0000259" key="8">
    <source>
        <dbReference type="PROSITE" id="PS50041"/>
    </source>
</evidence>
<evidence type="ECO:0000259" key="12">
    <source>
        <dbReference type="PROSITE" id="PS51820"/>
    </source>
</evidence>
<dbReference type="Pfam" id="PF01549">
    <property type="entry name" value="ShK"/>
    <property type="match status" value="1"/>
</dbReference>
<feature type="compositionally biased region" description="Polar residues" evidence="5">
    <location>
        <begin position="972"/>
        <end position="999"/>
    </location>
</feature>
<dbReference type="SUPFAM" id="SSF49899">
    <property type="entry name" value="Concanavalin A-like lectins/glucanases"/>
    <property type="match status" value="3"/>
</dbReference>
<dbReference type="PROSITE" id="PS00022">
    <property type="entry name" value="EGF_1"/>
    <property type="match status" value="1"/>
</dbReference>
<dbReference type="SUPFAM" id="SSF57196">
    <property type="entry name" value="EGF/Laminin"/>
    <property type="match status" value="1"/>
</dbReference>
<keyword evidence="14" id="KW-1185">Reference proteome</keyword>
<feature type="compositionally biased region" description="Polar residues" evidence="5">
    <location>
        <begin position="1620"/>
        <end position="1630"/>
    </location>
</feature>
<feature type="compositionally biased region" description="Low complexity" evidence="5">
    <location>
        <begin position="872"/>
        <end position="887"/>
    </location>
</feature>
<dbReference type="SUPFAM" id="SSF56436">
    <property type="entry name" value="C-type lectin-like"/>
    <property type="match status" value="2"/>
</dbReference>
<feature type="domain" description="WSC" evidence="10">
    <location>
        <begin position="3147"/>
        <end position="3240"/>
    </location>
</feature>
<dbReference type="Gene3D" id="2.60.120.200">
    <property type="match status" value="3"/>
</dbReference>
<dbReference type="PROSITE" id="PS51820">
    <property type="entry name" value="PA14"/>
    <property type="match status" value="2"/>
</dbReference>
<dbReference type="SUPFAM" id="SSF56988">
    <property type="entry name" value="Anthrax protective antigen"/>
    <property type="match status" value="2"/>
</dbReference>
<dbReference type="Gene3D" id="2.60.120.1560">
    <property type="match status" value="1"/>
</dbReference>
<keyword evidence="1" id="KW-0800">Toxin</keyword>
<feature type="domain" description="PA14" evidence="12">
    <location>
        <begin position="2449"/>
        <end position="2606"/>
    </location>
</feature>
<dbReference type="InterPro" id="IPR011658">
    <property type="entry name" value="PA14_dom"/>
</dbReference>
<dbReference type="PROSITE" id="PS51670">
    <property type="entry name" value="SHKT"/>
    <property type="match status" value="1"/>
</dbReference>
<dbReference type="SMART" id="SM00254">
    <property type="entry name" value="ShKT"/>
    <property type="match status" value="1"/>
</dbReference>
<dbReference type="Pfam" id="PF00008">
    <property type="entry name" value="EGF"/>
    <property type="match status" value="1"/>
</dbReference>
<protein>
    <submittedName>
        <fullName evidence="13">C-type mannose receptor 2</fullName>
    </submittedName>
</protein>
<dbReference type="Pfam" id="PF13385">
    <property type="entry name" value="Laminin_G_3"/>
    <property type="match status" value="2"/>
</dbReference>
<sequence>MGFRFVLLIISLVTLSRAKDLRPSASQAVDRRSAPDALLGEIFNDPSATSLTKLNLEDSDNDNDDFSGSGSELWSGSGELPKPSEDTTTQNQTDSQHEQATETLSQTLATSDTTGTEKSNNSNDTTDMKDNNNSTDPSAATSDNSDDTNTVNPSTAAQTAHQQSSTDASLTSPNVTSQGADAKLPSTEDQSQNTVVQTEENDKTSNDKSNAEFLPAQTQNTLETVPDNSPAALVGQQSPGFDDNSLYDPTIVKKTDVPVGPDMFSNPLVNNTADIQGALRSAISQAPVPALQAPAVRKSAVPYRGSFPLQLHKYSPYSKLMKKNMIEKAKAGSNLDAGKKSVITGLTDAGGLRPLSVNLPQAPQQQQDATNTQGYPQPQAQAPAMDVNPAQMTFGDQPQAPLAAQPFAPVPTESQTLANQAPAEVQLQNPQQALDQAQGGVPQAPEQAFAPQVADPSNMQMQSPENVAAAFPMNATMPDTMVGALPQQTPGIPAQGVQAVPVYQGLQPKKPVIEEEDCDDQFDTCPEMAKNDYCTKYPDLMKIQCKKSCHFCEIKHSSDGSGSGYDEYDSGSASLYYADEVDSGSGSSDWDDDSDDDEDPGYKKSGIPAPIHKVLMAKFAADSGSASGASGMGESSVSDDDLQTSGSAEAGSGSQKKDEVSEAVSGSGEALPVAVASPTPGASEIGSGSGSLAEDLATGTVSRANEKHSSIPRPPVQQVSVYPKIDLKEIAKAVNTYRGVALKMLGEALEGAAEQKEEELSKKSHIPLPPATDILQRMGFPIGYDESSKRNMVPNPIQDPNMMMAPNYGMMGLGNNGYAYNFPQQVGNEPLADFYAQYQQQPNFARSDVMASPEEQEEEPQNEDEGAAQADQSETTQPENEQQQENTTEAEKQDKPETPKNNTDEKDKKDEIVDPFEYVRNMGKGASMEPIRSKAASGLISASHSDPLILWKSSQIEKLAAIAKKKSEIPQPGSQTLMPAGSDSQFEQEVLQSPEQQFRSDIPEQNMTMAGLPDMSGQTASAFPQYMRQSEALTQSPTDELAARSQILQNQPLPSLEQPQQQQGLLARLMPQQANTSSADFKNSIPQGRSGNRLGVAVSHHAPVPGSFPLTLRKMVPGMVQKKDELYKQVQEEINKNSIPSAGAVDMFASQVANNPAVPQLAQMSQGVSRSDLLPEANSQSAPTNEPLPEPAQVTVTPGGSRSDLSPANSLPTDDNNEKSVDSTENAAASINEAFTGPSILNQDQHSADPLFGSLNSKITTSSDNPDETPSDDPMDKFFNPEVQISGKIPESENTDDGIADPGASRDQVSKTTDISPGAEKGTTKGKISAPSSGNLPPLSHGNGVAPALPPLNHNVETASSLPPLNHAEEHAASLPPLLHGVEQAGNLPPLNHGNDALQSFSSLPPLNRGNDEAAVLPPLMHGIEQAKHTPSASFEKQSSQTVDALSAFTSQVENAAPTSDNGEMIQSYVGKPPQSPPLEHAYPLSHENEALLPPLNHPQLPPLNHNDLVSTETSSYTGSDVNSFSSPGQGRSSPAPPIYPFTIPPEGGQGNHGYHGSQETENNQDALKTSSQASARGSLPSQSPYYPFSQANTNPQPAVGRQWFPEGGKPYPIPLPPEGSQNDLSNTGNAQRMFDNQLFGEPSQFVSPQLSAAWKKDNDGKDSKPRKPCEGDEFCPYPFYPVPLPPEGQQSDQAHQANSNSNANPSSNGNIGKKNLIRPKPDLQCGAGWIGALGDFGSFCYKEIFERKSWDNAHQTCKGFGGELFSVTNAYEQRFIENFTNIESWLGYRDKSRDGTWTWSDSSLSVFTNWDSSAKDDHGKGRDCVLLSSKEGKWKDASCSQTHEYLCKKKPEDCGKGWKKLTLNSVRGCYKLFKEPKTWENALVSCMDEQASLASILSDDEETMISQVYLKSDFWIGYNDIDNEGDWVWTDRMTSSYTNWDEKSPNNGGVSCAIVTSTGKWHDEPCQSQFSFICKKPSPKGPHHPLNDATLTQEVEKFVSNKSLLNPDIDTSVTIFGSHSVTPQYLWTVQKISNSRIHGSNRIASHGNVKSVDGGLQLNGVDSWLDAGDFYGQCLGDPDLCIKGFSYALQLNFDDDALSYNDKRYVLDSSGNSRGVSIYIQNGSLYYQVVTSTKEWQLSMELVTNEWQDIVLTWKKEEGLMLYVNGAFRDSLKDGTETSLIPNKQARLTIGRKSGNPPFKYTRMYISSLYAFTRFLAPEDVPYVFTFDNTVVPRYMWLLPKLQDKKITGSPDIEVHGPVRAVDGGVHLDGKESFLKVGNFDSKCLHDPSKCPNGLSLSCKLKFNRIVRTYKEPHYILDSGGHQKGTKGLSAYLLNNNLYFSVAMSTDEDTLTWTVRTSIFTVRWQRVVLSWSLSDGLWLYTDSQFRGWTKTPKSVPRDVVSESADFIVGRKNVGPEYSPAEFSIGSLAIFPRFLEKKDVEKIYGGKKMPYPGLIREVWKELPGKSINKLKDDPYYPNDPSLIEIIENFDSPFDIDKDYGSRVKGYFVAPETGNYTFYMSGSQSGELWMSSTESQQNLSKMVSLDQATGHNQWNKYAGQSSKSVILEAGKYYYIVGLQKGTESTDSLSAGVRLPSGRFMRPITKEILQWRMPGDPFAGVIREVWQDIPGYRIMDLTSNPNFPNNPSSIEVLDKFDAPHNVDDNYGSRIRGFFKAPENGLYRFFLAADTTGELWLSFDESEKNLKKIVAINGWTAHNEWLKFPEQKSERIHLKKGKYYYLEAYQKSDKLADCVSVAVELPSGHFEGPIKRVHLSWRLPDGRTGPGPSSEEEAIPKPVGLYPLNKEFGSKDAGPNHENGVLSNVELASGPDGHDDGAYEFKGTADSFVEIPNDGKMDTQNSMTILANIYPTGSGGPILNYKTDGWGVHLWQFESTELFVRFVHRNGVFHKPIASRVLLLNEWNQVGATYDNTTGVAQLWHNGKMVKSRNIGQIKLATQYPIRIGARDGDDRRFAGKISCLQIYDKALDEQQIGNLKSCPVKANPLGDDALESGDGSGSGDWDEHDFDSSAVSISHNAGKYDKDEEADDEIQGSESTSGNKCDPEPCENGAKCIRDNKRMDGYRCKCTSDFTGRNCQVSKPDAENPIVKKAKIPKPELKTGTEDYQKNSSSLNLILENLPDEKKEDVLLLFQKVGCFKDENVKHDLPDRATVKSVTQEDCVRACALEEKGYSYFGLQDADKCFCGHRYGKYGKADDAQCNMPCKGNDKENCGGNATNMVYFFGLGTNYTVTTLTGDVEGADTDAKVYITLYGEKGDSGFRKLDTTHFSRGKNDTNTLVLPDLGKLRQVRILHDNSGTTPSWFLQKVTVKDENGRVYEFPCKEWLSETQGGGKTERLLRLQHS</sequence>
<dbReference type="InterPro" id="IPR003582">
    <property type="entry name" value="ShKT_dom"/>
</dbReference>
<dbReference type="SMART" id="SM00034">
    <property type="entry name" value="CLECT"/>
    <property type="match status" value="2"/>
</dbReference>
<evidence type="ECO:0000313" key="14">
    <source>
        <dbReference type="Proteomes" id="UP000225706"/>
    </source>
</evidence>
<accession>A0A2B4RNA2</accession>
<comment type="caution">
    <text evidence="13">The sequence shown here is derived from an EMBL/GenBank/DDBJ whole genome shotgun (WGS) entry which is preliminary data.</text>
</comment>
<keyword evidence="13" id="KW-0675">Receptor</keyword>
<feature type="compositionally biased region" description="Polar residues" evidence="5">
    <location>
        <begin position="1558"/>
        <end position="1597"/>
    </location>
</feature>
<dbReference type="OrthoDB" id="5970244at2759"/>
<evidence type="ECO:0000259" key="7">
    <source>
        <dbReference type="PROSITE" id="PS50026"/>
    </source>
</evidence>
<evidence type="ECO:0000256" key="2">
    <source>
        <dbReference type="ARBA" id="ARBA00023157"/>
    </source>
</evidence>
<dbReference type="Pfam" id="PF00059">
    <property type="entry name" value="Lectin_C"/>
    <property type="match status" value="2"/>
</dbReference>
<feature type="compositionally biased region" description="Low complexity" evidence="5">
    <location>
        <begin position="624"/>
        <end position="636"/>
    </location>
</feature>
<feature type="domain" description="PLAT" evidence="9">
    <location>
        <begin position="3243"/>
        <end position="3355"/>
    </location>
</feature>
<dbReference type="PROSITE" id="PS50041">
    <property type="entry name" value="C_TYPE_LECTIN_2"/>
    <property type="match status" value="2"/>
</dbReference>
<feature type="domain" description="C-type lectin" evidence="8">
    <location>
        <begin position="1737"/>
        <end position="1849"/>
    </location>
</feature>
<dbReference type="InterPro" id="IPR016187">
    <property type="entry name" value="CTDL_fold"/>
</dbReference>
<evidence type="ECO:0000256" key="4">
    <source>
        <dbReference type="PROSITE-ProRule" id="PRU01005"/>
    </source>
</evidence>
<evidence type="ECO:0000256" key="3">
    <source>
        <dbReference type="PROSITE-ProRule" id="PRU00076"/>
    </source>
</evidence>
<dbReference type="InterPro" id="IPR018871">
    <property type="entry name" value="GLEYA_adhesin_domain"/>
</dbReference>
<feature type="compositionally biased region" description="Polar residues" evidence="5">
    <location>
        <begin position="1508"/>
        <end position="1533"/>
    </location>
</feature>
<dbReference type="Pfam" id="PF07691">
    <property type="entry name" value="PA14"/>
    <property type="match status" value="1"/>
</dbReference>
<feature type="disulfide bond" evidence="4">
    <location>
        <begin position="518"/>
        <end position="552"/>
    </location>
</feature>
<dbReference type="PANTHER" id="PTHR47635">
    <property type="entry name" value="CUB DOMAIN-CONTAINING PROTEIN"/>
    <property type="match status" value="1"/>
</dbReference>
<feature type="domain" description="EGF-like" evidence="7">
    <location>
        <begin position="3055"/>
        <end position="3094"/>
    </location>
</feature>
<feature type="compositionally biased region" description="Pro residues" evidence="5">
    <location>
        <begin position="1535"/>
        <end position="1544"/>
    </location>
</feature>
<dbReference type="SMART" id="SM00321">
    <property type="entry name" value="WSC"/>
    <property type="match status" value="1"/>
</dbReference>
<dbReference type="InterPro" id="IPR002889">
    <property type="entry name" value="WSC_carb-bd"/>
</dbReference>
<dbReference type="Gene3D" id="1.10.10.1940">
    <property type="match status" value="1"/>
</dbReference>
<feature type="compositionally biased region" description="Basic and acidic residues" evidence="5">
    <location>
        <begin position="200"/>
        <end position="210"/>
    </location>
</feature>
<feature type="chain" id="PRO_5013242277" evidence="6">
    <location>
        <begin position="19"/>
        <end position="3359"/>
    </location>
</feature>
<evidence type="ECO:0000256" key="5">
    <source>
        <dbReference type="SAM" id="MobiDB-lite"/>
    </source>
</evidence>
<dbReference type="SMART" id="SM00181">
    <property type="entry name" value="EGF"/>
    <property type="match status" value="1"/>
</dbReference>
<comment type="caution">
    <text evidence="3">Lacks conserved residue(s) required for the propagation of feature annotation.</text>
</comment>
<feature type="region of interest" description="Disordered" evidence="5">
    <location>
        <begin position="1381"/>
        <end position="1404"/>
    </location>
</feature>
<dbReference type="SUPFAM" id="SSF49723">
    <property type="entry name" value="Lipase/lipooxygenase domain (PLAT/LH2 domain)"/>
    <property type="match status" value="1"/>
</dbReference>
<feature type="region of interest" description="Disordered" evidence="5">
    <location>
        <begin position="579"/>
        <end position="607"/>
    </location>
</feature>
<dbReference type="PROSITE" id="PS50026">
    <property type="entry name" value="EGF_3"/>
    <property type="match status" value="1"/>
</dbReference>
<dbReference type="InterPro" id="IPR018378">
    <property type="entry name" value="C-type_lectin_CS"/>
</dbReference>
<keyword evidence="6" id="KW-0732">Signal</keyword>
<dbReference type="EMBL" id="LSMT01000338">
    <property type="protein sequence ID" value="PFX19914.1"/>
    <property type="molecule type" value="Genomic_DNA"/>
</dbReference>
<feature type="domain" description="C-type lectin" evidence="8">
    <location>
        <begin position="1870"/>
        <end position="1976"/>
    </location>
</feature>
<dbReference type="InterPro" id="IPR001304">
    <property type="entry name" value="C-type_lectin-like"/>
</dbReference>
<feature type="compositionally biased region" description="Polar residues" evidence="5">
    <location>
        <begin position="1194"/>
        <end position="1214"/>
    </location>
</feature>
<dbReference type="InterPro" id="IPR016186">
    <property type="entry name" value="C-type_lectin-like/link_sf"/>
</dbReference>
<dbReference type="PANTHER" id="PTHR47635:SF2">
    <property type="entry name" value="LAMG-LIKE JELLYROLL FOLD DOMAIN-CONTAINING PROTEIN"/>
    <property type="match status" value="1"/>
</dbReference>
<evidence type="ECO:0000256" key="6">
    <source>
        <dbReference type="SAM" id="SignalP"/>
    </source>
</evidence>
<dbReference type="Pfam" id="PF01477">
    <property type="entry name" value="PLAT"/>
    <property type="match status" value="1"/>
</dbReference>
<dbReference type="GO" id="GO:0090729">
    <property type="term" value="F:toxin activity"/>
    <property type="evidence" value="ECO:0007669"/>
    <property type="project" value="UniProtKB-KW"/>
</dbReference>
<dbReference type="PROSITE" id="PS00615">
    <property type="entry name" value="C_TYPE_LECTIN_1"/>
    <property type="match status" value="2"/>
</dbReference>
<feature type="region of interest" description="Disordered" evidence="5">
    <location>
        <begin position="1240"/>
        <end position="1361"/>
    </location>
</feature>
<dbReference type="CDD" id="cd00054">
    <property type="entry name" value="EGF_CA"/>
    <property type="match status" value="1"/>
</dbReference>
<feature type="compositionally biased region" description="Polar residues" evidence="5">
    <location>
        <begin position="216"/>
        <end position="227"/>
    </location>
</feature>
<feature type="compositionally biased region" description="Acidic residues" evidence="5">
    <location>
        <begin position="589"/>
        <end position="599"/>
    </location>
</feature>
<feature type="domain" description="PA14" evidence="12">
    <location>
        <begin position="2614"/>
        <end position="2770"/>
    </location>
</feature>
<reference evidence="14" key="1">
    <citation type="journal article" date="2017" name="bioRxiv">
        <title>Comparative analysis of the genomes of Stylophora pistillata and Acropora digitifera provides evidence for extensive differences between species of corals.</title>
        <authorList>
            <person name="Voolstra C.R."/>
            <person name="Li Y."/>
            <person name="Liew Y.J."/>
            <person name="Baumgarten S."/>
            <person name="Zoccola D."/>
            <person name="Flot J.-F."/>
            <person name="Tambutte S."/>
            <person name="Allemand D."/>
            <person name="Aranda M."/>
        </authorList>
    </citation>
    <scope>NUCLEOTIDE SEQUENCE [LARGE SCALE GENOMIC DNA]</scope>
</reference>
<feature type="region of interest" description="Disordered" evidence="5">
    <location>
        <begin position="1681"/>
        <end position="1717"/>
    </location>
</feature>
<dbReference type="Pfam" id="PF01822">
    <property type="entry name" value="WSC"/>
    <property type="match status" value="1"/>
</dbReference>
<feature type="region of interest" description="Disordered" evidence="5">
    <location>
        <begin position="1162"/>
        <end position="1225"/>
    </location>
</feature>
<dbReference type="SMART" id="SM00758">
    <property type="entry name" value="PA14"/>
    <property type="match status" value="1"/>
</dbReference>
<dbReference type="Gene3D" id="3.10.100.10">
    <property type="entry name" value="Mannose-Binding Protein A, subunit A"/>
    <property type="match status" value="2"/>
</dbReference>
<evidence type="ECO:0000259" key="11">
    <source>
        <dbReference type="PROSITE" id="PS51670"/>
    </source>
</evidence>
<organism evidence="13 14">
    <name type="scientific">Stylophora pistillata</name>
    <name type="common">Smooth cauliflower coral</name>
    <dbReference type="NCBI Taxonomy" id="50429"/>
    <lineage>
        <taxon>Eukaryota</taxon>
        <taxon>Metazoa</taxon>
        <taxon>Cnidaria</taxon>
        <taxon>Anthozoa</taxon>
        <taxon>Hexacorallia</taxon>
        <taxon>Scleractinia</taxon>
        <taxon>Astrocoeniina</taxon>
        <taxon>Pocilloporidae</taxon>
        <taxon>Stylophora</taxon>
    </lineage>
</organism>
<feature type="region of interest" description="Disordered" evidence="5">
    <location>
        <begin position="55"/>
        <end position="245"/>
    </location>
</feature>
<evidence type="ECO:0000256" key="1">
    <source>
        <dbReference type="ARBA" id="ARBA00022656"/>
    </source>
</evidence>
<feature type="compositionally biased region" description="Basic and acidic residues" evidence="5">
    <location>
        <begin position="889"/>
        <end position="912"/>
    </location>
</feature>
<dbReference type="InterPro" id="IPR013320">
    <property type="entry name" value="ConA-like_dom_sf"/>
</dbReference>
<dbReference type="Gene3D" id="2.60.60.20">
    <property type="entry name" value="PLAT/LH2 domain"/>
    <property type="match status" value="1"/>
</dbReference>
<feature type="region of interest" description="Disordered" evidence="5">
    <location>
        <begin position="624"/>
        <end position="715"/>
    </location>
</feature>
<dbReference type="PROSITE" id="PS50095">
    <property type="entry name" value="PLAT"/>
    <property type="match status" value="1"/>
</dbReference>